<gene>
    <name evidence="6" type="ORF">NU887_15775</name>
</gene>
<dbReference type="PRINTS" id="PR00368">
    <property type="entry name" value="FADPNR"/>
</dbReference>
<dbReference type="Gene3D" id="3.50.50.60">
    <property type="entry name" value="FAD/NAD(P)-binding domain"/>
    <property type="match status" value="2"/>
</dbReference>
<evidence type="ECO:0000256" key="4">
    <source>
        <dbReference type="ARBA" id="ARBA00022827"/>
    </source>
</evidence>
<sequence length="474" mass="54444">MPRSHTLTTIGPSMSKANRNIVIIGNGISGVTCARHIRKKDDSAQITIISGETDHFFSRTALMYIYMGHMKYEHTKPYEDWFWEKNRINLKRAWVEKIDFEEKALIFSNKESMTFDVLVLATGSKPNKFGWPGQDLKGVQGMYSYQDLELMESNSKDISKAVIVGGGLIGIEMAEMLNSRKIPVTFLVREKNFWDNILPLEESKMINRHILEHHIDLRLETELGEIIGDESGKVKAIKTKAGEKIDCQFVGLTVGVSPNIEFLRTKPLESSENNKTIQTNRGIIVDMFFKTNIPDVYAIGDCAEFQEAPATDRKNIEQVWYTGRMHGETLAFNLTSDKPVPYQPGVWFNSAKFFDIEYQTYGFVPPVWPEEYESLYWEDAGGKIAIRFLYGKSDMKIKGVNAFGWRLRHDYFDKAISEGWMFEKVLTHLNKASFNPEFFKSHHKAVLDHYNKQKGNSLKVHKISFFQKLIGSRT</sequence>
<comment type="cofactor">
    <cofactor evidence="1">
        <name>FAD</name>
        <dbReference type="ChEBI" id="CHEBI:57692"/>
    </cofactor>
</comment>
<evidence type="ECO:0000313" key="6">
    <source>
        <dbReference type="EMBL" id="MCR9016502.1"/>
    </source>
</evidence>
<dbReference type="InterPro" id="IPR036188">
    <property type="entry name" value="FAD/NAD-bd_sf"/>
</dbReference>
<dbReference type="InterPro" id="IPR023753">
    <property type="entry name" value="FAD/NAD-binding_dom"/>
</dbReference>
<dbReference type="PANTHER" id="PTHR43429">
    <property type="entry name" value="PYRIDINE NUCLEOTIDE-DISULFIDE OXIDOREDUCTASE DOMAIN-CONTAINING"/>
    <property type="match status" value="1"/>
</dbReference>
<evidence type="ECO:0000256" key="1">
    <source>
        <dbReference type="ARBA" id="ARBA00001974"/>
    </source>
</evidence>
<evidence type="ECO:0000313" key="7">
    <source>
        <dbReference type="Proteomes" id="UP001142175"/>
    </source>
</evidence>
<evidence type="ECO:0000256" key="2">
    <source>
        <dbReference type="ARBA" id="ARBA00006442"/>
    </source>
</evidence>
<keyword evidence="7" id="KW-1185">Reference proteome</keyword>
<dbReference type="GO" id="GO:0016491">
    <property type="term" value="F:oxidoreductase activity"/>
    <property type="evidence" value="ECO:0007669"/>
    <property type="project" value="InterPro"/>
</dbReference>
<evidence type="ECO:0000256" key="3">
    <source>
        <dbReference type="ARBA" id="ARBA00022630"/>
    </source>
</evidence>
<keyword evidence="3" id="KW-0285">Flavoprotein</keyword>
<accession>A0A9X2SZC3</accession>
<dbReference type="Proteomes" id="UP001142175">
    <property type="component" value="Unassembled WGS sequence"/>
</dbReference>
<feature type="domain" description="FAD/NAD(P)-binding" evidence="5">
    <location>
        <begin position="20"/>
        <end position="315"/>
    </location>
</feature>
<comment type="caution">
    <text evidence="6">The sequence shown here is derived from an EMBL/GenBank/DDBJ whole genome shotgun (WGS) entry which is preliminary data.</text>
</comment>
<proteinExistence type="inferred from homology"/>
<evidence type="ECO:0000259" key="5">
    <source>
        <dbReference type="Pfam" id="PF07992"/>
    </source>
</evidence>
<dbReference type="PRINTS" id="PR00411">
    <property type="entry name" value="PNDRDTASEI"/>
</dbReference>
<name>A0A9X2SZC3_9BACT</name>
<keyword evidence="4" id="KW-0274">FAD</keyword>
<dbReference type="InterPro" id="IPR050260">
    <property type="entry name" value="FAD-bd_OxRdtase"/>
</dbReference>
<protein>
    <submittedName>
        <fullName evidence="6">FAD-dependent oxidoreductase</fullName>
    </submittedName>
</protein>
<dbReference type="AlphaFoldDB" id="A0A9X2SZC3"/>
<dbReference type="RefSeq" id="WP_258424347.1">
    <property type="nucleotide sequence ID" value="NZ_JANSUY010000015.1"/>
</dbReference>
<dbReference type="EMBL" id="JANSUY010000015">
    <property type="protein sequence ID" value="MCR9016502.1"/>
    <property type="molecule type" value="Genomic_DNA"/>
</dbReference>
<reference evidence="6" key="1">
    <citation type="submission" date="2022-08" db="EMBL/GenBank/DDBJ databases">
        <authorList>
            <person name="Zhang D."/>
        </authorList>
    </citation>
    <scope>NUCLEOTIDE SEQUENCE</scope>
    <source>
        <strain evidence="6">XJ19-11</strain>
    </source>
</reference>
<dbReference type="Pfam" id="PF07992">
    <property type="entry name" value="Pyr_redox_2"/>
    <property type="match status" value="1"/>
</dbReference>
<comment type="similarity">
    <text evidence="2">Belongs to the FAD-dependent oxidoreductase family.</text>
</comment>
<dbReference type="PANTHER" id="PTHR43429:SF3">
    <property type="entry name" value="NITRITE REDUCTASE [NAD(P)H]"/>
    <property type="match status" value="1"/>
</dbReference>
<organism evidence="6 7">
    <name type="scientific">Aquiflexum gelatinilyticum</name>
    <dbReference type="NCBI Taxonomy" id="2961943"/>
    <lineage>
        <taxon>Bacteria</taxon>
        <taxon>Pseudomonadati</taxon>
        <taxon>Bacteroidota</taxon>
        <taxon>Cytophagia</taxon>
        <taxon>Cytophagales</taxon>
        <taxon>Cyclobacteriaceae</taxon>
        <taxon>Aquiflexum</taxon>
    </lineage>
</organism>
<dbReference type="SUPFAM" id="SSF51905">
    <property type="entry name" value="FAD/NAD(P)-binding domain"/>
    <property type="match status" value="2"/>
</dbReference>